<proteinExistence type="predicted"/>
<gene>
    <name evidence="2" type="ORF">EB812_02125</name>
</gene>
<comment type="caution">
    <text evidence="2">The sequence shown here is derived from an EMBL/GenBank/DDBJ whole genome shotgun (WGS) entry which is preliminary data.</text>
</comment>
<dbReference type="NCBIfam" id="NF033939">
    <property type="entry name" value="DESULF_POR1"/>
    <property type="match status" value="1"/>
</dbReference>
<reference evidence="2 3" key="1">
    <citation type="submission" date="2018-12" db="EMBL/GenBank/DDBJ databases">
        <title>First genome draft of Desulfovibrio legallis sp. nov.</title>
        <authorList>
            <person name="Ben Dhia O."/>
            <person name="Najjari A."/>
            <person name="Ferjani R."/>
            <person name="Fhoula I."/>
            <person name="Fardeau M.-L."/>
            <person name="Boudabbous A."/>
            <person name="Ouzari H.I."/>
        </authorList>
    </citation>
    <scope>NUCLEOTIDE SEQUENCE [LARGE SCALE GENOMIC DNA]</scope>
    <source>
        <strain evidence="2 3">H1T</strain>
    </source>
</reference>
<name>A0A6H3FED2_9BACT</name>
<dbReference type="AlphaFoldDB" id="A0A6H3FED2"/>
<dbReference type="EMBL" id="SIXC01000002">
    <property type="protein sequence ID" value="TBH81585.1"/>
    <property type="molecule type" value="Genomic_DNA"/>
</dbReference>
<organism evidence="2 3">
    <name type="scientific">Desulfovibrio legallii</name>
    <dbReference type="NCBI Taxonomy" id="571438"/>
    <lineage>
        <taxon>Bacteria</taxon>
        <taxon>Pseudomonadati</taxon>
        <taxon>Thermodesulfobacteriota</taxon>
        <taxon>Desulfovibrionia</taxon>
        <taxon>Desulfovibrionales</taxon>
        <taxon>Desulfovibrionaceae</taxon>
        <taxon>Desulfovibrio</taxon>
    </lineage>
</organism>
<dbReference type="Proteomes" id="UP000292919">
    <property type="component" value="Unassembled WGS sequence"/>
</dbReference>
<evidence type="ECO:0008006" key="4">
    <source>
        <dbReference type="Google" id="ProtNLM"/>
    </source>
</evidence>
<sequence length="509" mass="56360">MKRICTLLLAAGLLFGAATSASAIDFKAKGQWLVGFGVGEDSLINKTRTGNDPKQKQDSNDQFNAQQRVRLQLDAVASEALSGTVYFEIGTQTWGQNDSGAALGADGKQVKVKNAYIDWAVPQTDLKFRMGLQGLALPNTYAGGSAIMDTDAAAVVASYQFNENVGLTAFWARPVNDNFDGKDPRYYRNGDTSHANYLDNIDLFSVLLPLKFDGFHATPWVMYGVAGKNALTGYGDKWSTSDGVLNYSLRPYPATTGEAFGKTSKAYGSMFWAGLPFAVTMFDPLNIEVDLNYGYVESMGRYDAYKNGVFAKRGSTERQGWLAKALVEYKMDWGTPGIFGWYASGDDGNVKNGSERMPSLVATGNFTSFMGDGNLGWVNQDYNLSYAGTWGLGLQLRDMSFLEDLSHTFRVAYWGGTNSTSMVKYMKNAYDWNDGTSNYDGPYLTTEDGLVEFNLVNSYKIYENLEMNLELDYLVNCMDNDTWKKAGSRNSSFEKQDMWKAQVVFAYSF</sequence>
<dbReference type="RefSeq" id="WP_130957766.1">
    <property type="nucleotide sequence ID" value="NZ_DBFBQU010000112.1"/>
</dbReference>
<feature type="chain" id="PRO_5026194958" description="Outer membrane homotrimeric porin" evidence="1">
    <location>
        <begin position="24"/>
        <end position="509"/>
    </location>
</feature>
<dbReference type="InterPro" id="IPR059232">
    <property type="entry name" value="Porin_put"/>
</dbReference>
<evidence type="ECO:0000313" key="2">
    <source>
        <dbReference type="EMBL" id="TBH81585.1"/>
    </source>
</evidence>
<keyword evidence="3" id="KW-1185">Reference proteome</keyword>
<evidence type="ECO:0000256" key="1">
    <source>
        <dbReference type="SAM" id="SignalP"/>
    </source>
</evidence>
<protein>
    <recommendedName>
        <fullName evidence="4">Outer membrane homotrimeric porin</fullName>
    </recommendedName>
</protein>
<feature type="signal peptide" evidence="1">
    <location>
        <begin position="1"/>
        <end position="23"/>
    </location>
</feature>
<keyword evidence="1" id="KW-0732">Signal</keyword>
<accession>A0A6H3FED2</accession>
<evidence type="ECO:0000313" key="3">
    <source>
        <dbReference type="Proteomes" id="UP000292919"/>
    </source>
</evidence>